<reference evidence="2 3" key="1">
    <citation type="submission" date="2018-04" db="EMBL/GenBank/DDBJ databases">
        <title>Genomic Encyclopedia of Archaeal and Bacterial Type Strains, Phase II (KMG-II): from individual species to whole genera.</title>
        <authorList>
            <person name="Goeker M."/>
        </authorList>
    </citation>
    <scope>NUCLEOTIDE SEQUENCE [LARGE SCALE GENOMIC DNA]</scope>
    <source>
        <strain evidence="2 3">DSM 26809</strain>
    </source>
</reference>
<evidence type="ECO:0000313" key="2">
    <source>
        <dbReference type="EMBL" id="PTQ92665.1"/>
    </source>
</evidence>
<feature type="signal peptide" evidence="1">
    <location>
        <begin position="1"/>
        <end position="23"/>
    </location>
</feature>
<dbReference type="InterPro" id="IPR019861">
    <property type="entry name" value="PorP/SprF_Bacteroidetes"/>
</dbReference>
<dbReference type="EMBL" id="QAOQ01000011">
    <property type="protein sequence ID" value="PTQ92665.1"/>
    <property type="molecule type" value="Genomic_DNA"/>
</dbReference>
<dbReference type="Proteomes" id="UP000244168">
    <property type="component" value="Unassembled WGS sequence"/>
</dbReference>
<dbReference type="RefSeq" id="WP_107831439.1">
    <property type="nucleotide sequence ID" value="NZ_CP160205.1"/>
</dbReference>
<dbReference type="OrthoDB" id="1493187at2"/>
<proteinExistence type="predicted"/>
<dbReference type="AlphaFoldDB" id="A0A2T5J4S5"/>
<evidence type="ECO:0000256" key="1">
    <source>
        <dbReference type="SAM" id="SignalP"/>
    </source>
</evidence>
<comment type="caution">
    <text evidence="2">The sequence shown here is derived from an EMBL/GenBank/DDBJ whole genome shotgun (WGS) entry which is preliminary data.</text>
</comment>
<evidence type="ECO:0000313" key="3">
    <source>
        <dbReference type="Proteomes" id="UP000244168"/>
    </source>
</evidence>
<accession>A0A2T5J4S5</accession>
<gene>
    <name evidence="2" type="ORF">C8P68_11142</name>
</gene>
<name>A0A2T5J4S5_9SPHI</name>
<keyword evidence="1" id="KW-0732">Signal</keyword>
<feature type="chain" id="PRO_5015598693" evidence="1">
    <location>
        <begin position="24"/>
        <end position="327"/>
    </location>
</feature>
<sequence length="327" mass="35969">MRRTIRNIISGLLPLLLAGAAHAQQGIQFTQYAFSGLSVNPAYAGYKENWTMNLISRIQWTGIDGAPRTGAVSIDGVADPDRKNMGLGFVVTGDMLGPQTTSSAYVNYAYRLRLNDDDTKRICFGLGAGANAYVVDYGKLSSTDPSDPGLAAGSVSKFTPDFRLGIYYYSPSFYLGLSALNLLADAGFSDNAAVVREARCYYLTVGYMTPISDAIDWKPSLLIKEDMRGPTNIDLSTNFLINKMFWIGGTYRTGVPEWSKSALQNNLNHIDAGAAIVEYYVSPNLRLGYSFDFNINKLAGYSNGTHEFSLGMSFGRRKERVINPRYF</sequence>
<dbReference type="Pfam" id="PF11751">
    <property type="entry name" value="PorP_SprF"/>
    <property type="match status" value="1"/>
</dbReference>
<organism evidence="2 3">
    <name type="scientific">Mucilaginibacter yixingensis</name>
    <dbReference type="NCBI Taxonomy" id="1295612"/>
    <lineage>
        <taxon>Bacteria</taxon>
        <taxon>Pseudomonadati</taxon>
        <taxon>Bacteroidota</taxon>
        <taxon>Sphingobacteriia</taxon>
        <taxon>Sphingobacteriales</taxon>
        <taxon>Sphingobacteriaceae</taxon>
        <taxon>Mucilaginibacter</taxon>
    </lineage>
</organism>
<keyword evidence="3" id="KW-1185">Reference proteome</keyword>
<protein>
    <submittedName>
        <fullName evidence="2">Type IX secretion system PorP/SprF family membrane protein</fullName>
    </submittedName>
</protein>
<dbReference type="NCBIfam" id="TIGR03519">
    <property type="entry name" value="T9SS_PorP_fam"/>
    <property type="match status" value="1"/>
</dbReference>